<dbReference type="GO" id="GO:0070573">
    <property type="term" value="F:metallodipeptidase activity"/>
    <property type="evidence" value="ECO:0007669"/>
    <property type="project" value="InterPro"/>
</dbReference>
<name>A0A1I3P0E7_9BACL</name>
<dbReference type="SUPFAM" id="SSF51556">
    <property type="entry name" value="Metallo-dependent hydrolases"/>
    <property type="match status" value="1"/>
</dbReference>
<dbReference type="PROSITE" id="PS00869">
    <property type="entry name" value="RENAL_DIPEPTIDASE_1"/>
    <property type="match status" value="1"/>
</dbReference>
<evidence type="ECO:0000313" key="1">
    <source>
        <dbReference type="EMBL" id="SFJ15028.1"/>
    </source>
</evidence>
<dbReference type="STRING" id="1884381.SAMN05518846_102223"/>
<dbReference type="PANTHER" id="PTHR10443">
    <property type="entry name" value="MICROSOMAL DIPEPTIDASE"/>
    <property type="match status" value="1"/>
</dbReference>
<dbReference type="RefSeq" id="WP_092266740.1">
    <property type="nucleotide sequence ID" value="NZ_BJOE01000001.1"/>
</dbReference>
<dbReference type="AlphaFoldDB" id="A0A1I3P0E7"/>
<dbReference type="Pfam" id="PF01244">
    <property type="entry name" value="Peptidase_M19"/>
    <property type="match status" value="1"/>
</dbReference>
<dbReference type="EMBL" id="FORT01000002">
    <property type="protein sequence ID" value="SFJ15028.1"/>
    <property type="molecule type" value="Genomic_DNA"/>
</dbReference>
<dbReference type="PANTHER" id="PTHR10443:SF12">
    <property type="entry name" value="DIPEPTIDASE"/>
    <property type="match status" value="1"/>
</dbReference>
<reference evidence="2" key="1">
    <citation type="submission" date="2016-10" db="EMBL/GenBank/DDBJ databases">
        <authorList>
            <person name="Varghese N."/>
            <person name="Submissions S."/>
        </authorList>
    </citation>
    <scope>NUCLEOTIDE SEQUENCE [LARGE SCALE GENOMIC DNA]</scope>
    <source>
        <strain evidence="2">OK042</strain>
    </source>
</reference>
<sequence>MKIFDAHCDVLGKLWQNPQIDYYQGDKQLHVGFPDLEKGNVDIQVLACFVPTHVPFGRRFHTVLEMIDVFYERVASEQFRMITTKADLQDCVLKGRKGAILFVEGAHALEESLVQLRTWYRLGVRGMTLTWNHGNAVADGSGEPNPGGVTAFGRQVVAEMNRLGMIIDVSHLSDPGFWDIMELSQAPVIASHSNSRKLCNHPRNLTDEQIKALIAKDGVMGLTFVDFFTVEEKRKVWIDDILRHLDHVCALGGVDHVAFGSDFDGISQTYGDLTCAGDYPLLLEALLKRYKEEEVMKFVQGNWLRVFGNVLQ</sequence>
<dbReference type="Proteomes" id="UP000198915">
    <property type="component" value="Unassembled WGS sequence"/>
</dbReference>
<gene>
    <name evidence="1" type="ORF">SAMN05518846_102223</name>
</gene>
<dbReference type="Gene3D" id="3.20.20.140">
    <property type="entry name" value="Metal-dependent hydrolases"/>
    <property type="match status" value="1"/>
</dbReference>
<dbReference type="PROSITE" id="PS51365">
    <property type="entry name" value="RENAL_DIPEPTIDASE_2"/>
    <property type="match status" value="1"/>
</dbReference>
<protein>
    <submittedName>
        <fullName evidence="1">Membrane dipeptidase</fullName>
    </submittedName>
</protein>
<dbReference type="InterPro" id="IPR000180">
    <property type="entry name" value="Dipep_AS"/>
</dbReference>
<dbReference type="InterPro" id="IPR008257">
    <property type="entry name" value="Pept_M19"/>
</dbReference>
<accession>A0A1I3P0E7</accession>
<dbReference type="InterPro" id="IPR032466">
    <property type="entry name" value="Metal_Hydrolase"/>
</dbReference>
<dbReference type="GO" id="GO:0006508">
    <property type="term" value="P:proteolysis"/>
    <property type="evidence" value="ECO:0007669"/>
    <property type="project" value="InterPro"/>
</dbReference>
<evidence type="ECO:0000313" key="2">
    <source>
        <dbReference type="Proteomes" id="UP000198915"/>
    </source>
</evidence>
<dbReference type="CDD" id="cd01301">
    <property type="entry name" value="rDP_like"/>
    <property type="match status" value="1"/>
</dbReference>
<proteinExistence type="predicted"/>
<keyword evidence="2" id="KW-1185">Reference proteome</keyword>
<organism evidence="1 2">
    <name type="scientific">Brevibacillus centrosporus</name>
    <dbReference type="NCBI Taxonomy" id="54910"/>
    <lineage>
        <taxon>Bacteria</taxon>
        <taxon>Bacillati</taxon>
        <taxon>Bacillota</taxon>
        <taxon>Bacilli</taxon>
        <taxon>Bacillales</taxon>
        <taxon>Paenibacillaceae</taxon>
        <taxon>Brevibacillus</taxon>
    </lineage>
</organism>